<dbReference type="Proteomes" id="UP000033754">
    <property type="component" value="Unassembled WGS sequence"/>
</dbReference>
<proteinExistence type="predicted"/>
<protein>
    <submittedName>
        <fullName evidence="1">Putative membrane protein</fullName>
    </submittedName>
</protein>
<sequence length="41" mass="4802">MHYVVYYIVPWYILIVVVRTAENPIVWGFVIFSDCGIIAKI</sequence>
<dbReference type="PATRIC" id="fig|1359161.3.peg.1544"/>
<accession>A0A0F3N7M4</accession>
<evidence type="ECO:0000313" key="1">
    <source>
        <dbReference type="EMBL" id="KJV62944.1"/>
    </source>
</evidence>
<reference evidence="1 2" key="1">
    <citation type="submission" date="2015-01" db="EMBL/GenBank/DDBJ databases">
        <title>Genome Sequencing of Rickettsiales.</title>
        <authorList>
            <person name="Daugherty S.C."/>
            <person name="Su Q."/>
            <person name="Abolude K."/>
            <person name="Beier-Sexton M."/>
            <person name="Carlyon J.A."/>
            <person name="Carter R."/>
            <person name="Day N.P."/>
            <person name="Dumler S.J."/>
            <person name="Dyachenko V."/>
            <person name="Godinez A."/>
            <person name="Kurtti T.J."/>
            <person name="Lichay M."/>
            <person name="Mullins K.E."/>
            <person name="Ott S."/>
            <person name="Pappas-Brown V."/>
            <person name="Paris D.H."/>
            <person name="Patel P."/>
            <person name="Richards A.L."/>
            <person name="Sadzewicz L."/>
            <person name="Sears K."/>
            <person name="Seidman D."/>
            <person name="Sengamalay N."/>
            <person name="Stenos J."/>
            <person name="Tallon L.J."/>
            <person name="Vincent G."/>
            <person name="Fraser C.M."/>
            <person name="Munderloh U."/>
            <person name="Dunning-Hotopp J.C."/>
        </authorList>
    </citation>
    <scope>NUCLEOTIDE SEQUENCE [LARGE SCALE GENOMIC DNA]</scope>
    <source>
        <strain evidence="1 2">NCH-1</strain>
    </source>
</reference>
<dbReference type="AlphaFoldDB" id="A0A0F3N7M4"/>
<comment type="caution">
    <text evidence="1">The sequence shown here is derived from an EMBL/GenBank/DDBJ whole genome shotgun (WGS) entry which is preliminary data.</text>
</comment>
<gene>
    <name evidence="1" type="ORF">EPHNCH_1354</name>
</gene>
<name>A0A0F3N7M4_ANAPH</name>
<dbReference type="EMBL" id="LANT01000009">
    <property type="protein sequence ID" value="KJV62944.1"/>
    <property type="molecule type" value="Genomic_DNA"/>
</dbReference>
<organism evidence="1 2">
    <name type="scientific">Anaplasma phagocytophilum str. NCH-1</name>
    <dbReference type="NCBI Taxonomy" id="1359161"/>
    <lineage>
        <taxon>Bacteria</taxon>
        <taxon>Pseudomonadati</taxon>
        <taxon>Pseudomonadota</taxon>
        <taxon>Alphaproteobacteria</taxon>
        <taxon>Rickettsiales</taxon>
        <taxon>Anaplasmataceae</taxon>
        <taxon>Anaplasma</taxon>
        <taxon>phagocytophilum group</taxon>
    </lineage>
</organism>
<evidence type="ECO:0000313" key="2">
    <source>
        <dbReference type="Proteomes" id="UP000033754"/>
    </source>
</evidence>